<evidence type="ECO:0000259" key="2">
    <source>
        <dbReference type="PROSITE" id="PS50994"/>
    </source>
</evidence>
<dbReference type="InterPro" id="IPR036397">
    <property type="entry name" value="RNaseH_sf"/>
</dbReference>
<dbReference type="SUPFAM" id="SSF53098">
    <property type="entry name" value="Ribonuclease H-like"/>
    <property type="match status" value="1"/>
</dbReference>
<dbReference type="EMBL" id="JAODZU010000057">
    <property type="protein sequence ID" value="MDH0365263.1"/>
    <property type="molecule type" value="Genomic_DNA"/>
</dbReference>
<dbReference type="SUPFAM" id="SSF46689">
    <property type="entry name" value="Homeodomain-like"/>
    <property type="match status" value="1"/>
</dbReference>
<dbReference type="InterPro" id="IPR002514">
    <property type="entry name" value="Transposase_8"/>
</dbReference>
<protein>
    <submittedName>
        <fullName evidence="3">IS3 family transposase</fullName>
    </submittedName>
</protein>
<dbReference type="InterPro" id="IPR012337">
    <property type="entry name" value="RNaseH-like_sf"/>
</dbReference>
<evidence type="ECO:0000256" key="1">
    <source>
        <dbReference type="SAM" id="Coils"/>
    </source>
</evidence>
<feature type="domain" description="Integrase catalytic" evidence="2">
    <location>
        <begin position="293"/>
        <end position="409"/>
    </location>
</feature>
<dbReference type="GO" id="GO:0006313">
    <property type="term" value="P:DNA transposition"/>
    <property type="evidence" value="ECO:0007669"/>
    <property type="project" value="InterPro"/>
</dbReference>
<comment type="caution">
    <text evidence="3">The sequence shown here is derived from an EMBL/GenBank/DDBJ whole genome shotgun (WGS) entry which is preliminary data.</text>
</comment>
<dbReference type="Pfam" id="PF01527">
    <property type="entry name" value="HTH_Tnp_1"/>
    <property type="match status" value="1"/>
</dbReference>
<dbReference type="GO" id="GO:0003677">
    <property type="term" value="F:DNA binding"/>
    <property type="evidence" value="ECO:0007669"/>
    <property type="project" value="InterPro"/>
</dbReference>
<reference evidence="3" key="1">
    <citation type="submission" date="2022-09" db="EMBL/GenBank/DDBJ databases">
        <title>Intensive care unit water sources are persistently colonized with multi-drug resistant bacteria and are the site of extensive horizontal gene transfer of antibiotic resistance genes.</title>
        <authorList>
            <person name="Diorio-Toth L."/>
        </authorList>
    </citation>
    <scope>NUCLEOTIDE SEQUENCE</scope>
    <source>
        <strain evidence="3">GD04130</strain>
    </source>
</reference>
<proteinExistence type="predicted"/>
<name>A0AA42HVR4_9BURK</name>
<gene>
    <name evidence="3" type="ORF">N7330_19835</name>
</gene>
<dbReference type="InterPro" id="IPR001584">
    <property type="entry name" value="Integrase_cat-core"/>
</dbReference>
<evidence type="ECO:0000313" key="4">
    <source>
        <dbReference type="Proteomes" id="UP001158297"/>
    </source>
</evidence>
<dbReference type="Pfam" id="PF13683">
    <property type="entry name" value="rve_3"/>
    <property type="match status" value="1"/>
</dbReference>
<evidence type="ECO:0000313" key="3">
    <source>
        <dbReference type="EMBL" id="MDH0365263.1"/>
    </source>
</evidence>
<dbReference type="AlphaFoldDB" id="A0AA42HVR4"/>
<dbReference type="Proteomes" id="UP001158297">
    <property type="component" value="Unassembled WGS sequence"/>
</dbReference>
<dbReference type="GO" id="GO:0004803">
    <property type="term" value="F:transposase activity"/>
    <property type="evidence" value="ECO:0007669"/>
    <property type="project" value="InterPro"/>
</dbReference>
<dbReference type="NCBIfam" id="NF033516">
    <property type="entry name" value="transpos_IS3"/>
    <property type="match status" value="1"/>
</dbReference>
<dbReference type="InterPro" id="IPR048020">
    <property type="entry name" value="Transpos_IS3"/>
</dbReference>
<dbReference type="InterPro" id="IPR009057">
    <property type="entry name" value="Homeodomain-like_sf"/>
</dbReference>
<dbReference type="Pfam" id="PF13276">
    <property type="entry name" value="HTH_21"/>
    <property type="match status" value="1"/>
</dbReference>
<dbReference type="PANTHER" id="PTHR37936">
    <property type="entry name" value="TRANSPOSASE INSC FOR INSERTION ELEMENT IS2A-RELATED"/>
    <property type="match status" value="1"/>
</dbReference>
<feature type="coiled-coil region" evidence="1">
    <location>
        <begin position="80"/>
        <end position="116"/>
    </location>
</feature>
<dbReference type="PANTHER" id="PTHR37936:SF3">
    <property type="entry name" value="TRANSPOSASE INSC FOR INSERTION ELEMENT IS2A-RELATED"/>
    <property type="match status" value="1"/>
</dbReference>
<organism evidence="3 4">
    <name type="scientific">Comamonas aquatica</name>
    <dbReference type="NCBI Taxonomy" id="225991"/>
    <lineage>
        <taxon>Bacteria</taxon>
        <taxon>Pseudomonadati</taxon>
        <taxon>Pseudomonadota</taxon>
        <taxon>Betaproteobacteria</taxon>
        <taxon>Burkholderiales</taxon>
        <taxon>Comamonadaceae</taxon>
        <taxon>Comamonas</taxon>
    </lineage>
</organism>
<dbReference type="InterPro" id="IPR025948">
    <property type="entry name" value="HTH-like_dom"/>
</dbReference>
<dbReference type="PROSITE" id="PS50994">
    <property type="entry name" value="INTEGRASE"/>
    <property type="match status" value="1"/>
</dbReference>
<dbReference type="Gene3D" id="3.30.420.10">
    <property type="entry name" value="Ribonuclease H-like superfamily/Ribonuclease H"/>
    <property type="match status" value="1"/>
</dbReference>
<sequence>MTRHTETIEVITRDQRRRRWSAAEKAVLLRKTYEPGMSVSLVARQEGVSASLLLTWRKLDREGALVAVGAREAVVPDSELAAARAEIAKLQRVLGKKTLENEILKEAVEIAAAKKLDCALALVARGRAMKSVCLLLSVACSNLHVRYHRCGDWQDGRSGRTPAQDDALLTDLRRHISDWPSYGYRRAGALLNRERRAQGQATLNHKHIYRVMARHQLLLPKAPKRRHSGRVHDDQVSVPMSNMRLCSDGFEIKCDSGETLTATFAKDCCGCEILAWRAWEGKGLPGEPVRDMLVEAVERRFGSVEAIPQGCELEFLTDNGRAYIAHETRSVAKSLGLKPINTPVCSPQSNGMAESFVNTFKRDYVARMDLRDARTVLEQLPAAFEHFNEVHPHSSLKMRSPREFRRQQAAGAEQALYCE</sequence>
<dbReference type="GO" id="GO:0015074">
    <property type="term" value="P:DNA integration"/>
    <property type="evidence" value="ECO:0007669"/>
    <property type="project" value="InterPro"/>
</dbReference>
<keyword evidence="1" id="KW-0175">Coiled coil</keyword>
<accession>A0AA42HVR4</accession>